<dbReference type="RefSeq" id="WP_012785049.1">
    <property type="nucleotide sequence ID" value="NC_013131.1"/>
</dbReference>
<evidence type="ECO:0000259" key="4">
    <source>
        <dbReference type="PROSITE" id="PS51733"/>
    </source>
</evidence>
<keyword evidence="1 5" id="KW-0436">Ligase</keyword>
<dbReference type="SUPFAM" id="SSF55681">
    <property type="entry name" value="Class II aaRS and biotin synthetases"/>
    <property type="match status" value="1"/>
</dbReference>
<dbReference type="Gene3D" id="3.30.930.10">
    <property type="entry name" value="Bira Bifunctional Protein, Domain 2"/>
    <property type="match status" value="1"/>
</dbReference>
<dbReference type="PROSITE" id="PS51733">
    <property type="entry name" value="BPL_LPL_CATALYTIC"/>
    <property type="match status" value="1"/>
</dbReference>
<dbReference type="eggNOG" id="COG0340">
    <property type="taxonomic scope" value="Bacteria"/>
</dbReference>
<dbReference type="HOGENOM" id="CLU_051096_5_0_11"/>
<evidence type="ECO:0000256" key="1">
    <source>
        <dbReference type="ARBA" id="ARBA00022598"/>
    </source>
</evidence>
<dbReference type="FunCoup" id="C7Q0X6">
    <property type="interactions" value="110"/>
</dbReference>
<dbReference type="PANTHER" id="PTHR12835:SF5">
    <property type="entry name" value="BIOTIN--PROTEIN LIGASE"/>
    <property type="match status" value="1"/>
</dbReference>
<dbReference type="CDD" id="cd16442">
    <property type="entry name" value="BPL"/>
    <property type="match status" value="1"/>
</dbReference>
<dbReference type="OrthoDB" id="9807064at2"/>
<evidence type="ECO:0000256" key="2">
    <source>
        <dbReference type="ARBA" id="ARBA00023267"/>
    </source>
</evidence>
<evidence type="ECO:0000256" key="3">
    <source>
        <dbReference type="ARBA" id="ARBA00024227"/>
    </source>
</evidence>
<dbReference type="STRING" id="479433.Caci_0819"/>
<dbReference type="PANTHER" id="PTHR12835">
    <property type="entry name" value="BIOTIN PROTEIN LIGASE"/>
    <property type="match status" value="1"/>
</dbReference>
<dbReference type="EMBL" id="CP001700">
    <property type="protein sequence ID" value="ACU69754.1"/>
    <property type="molecule type" value="Genomic_DNA"/>
</dbReference>
<dbReference type="KEGG" id="cai:Caci_0819"/>
<organism evidence="5 6">
    <name type="scientific">Catenulispora acidiphila (strain DSM 44928 / JCM 14897 / NBRC 102108 / NRRL B-24433 / ID139908)</name>
    <dbReference type="NCBI Taxonomy" id="479433"/>
    <lineage>
        <taxon>Bacteria</taxon>
        <taxon>Bacillati</taxon>
        <taxon>Actinomycetota</taxon>
        <taxon>Actinomycetes</taxon>
        <taxon>Catenulisporales</taxon>
        <taxon>Catenulisporaceae</taxon>
        <taxon>Catenulispora</taxon>
    </lineage>
</organism>
<dbReference type="InParanoid" id="C7Q0X6"/>
<dbReference type="EC" id="6.3.4.15" evidence="3"/>
<evidence type="ECO:0000313" key="6">
    <source>
        <dbReference type="Proteomes" id="UP000000851"/>
    </source>
</evidence>
<dbReference type="Pfam" id="PF03099">
    <property type="entry name" value="BPL_LplA_LipB"/>
    <property type="match status" value="1"/>
</dbReference>
<dbReference type="GO" id="GO:0005737">
    <property type="term" value="C:cytoplasm"/>
    <property type="evidence" value="ECO:0007669"/>
    <property type="project" value="TreeGrafter"/>
</dbReference>
<dbReference type="InterPro" id="IPR004408">
    <property type="entry name" value="Biotin_CoA_COase_ligase"/>
</dbReference>
<name>C7Q0X6_CATAD</name>
<dbReference type="Proteomes" id="UP000000851">
    <property type="component" value="Chromosome"/>
</dbReference>
<accession>C7Q0X6</accession>
<dbReference type="InterPro" id="IPR004143">
    <property type="entry name" value="BPL_LPL_catalytic"/>
</dbReference>
<proteinExistence type="predicted"/>
<reference evidence="5 6" key="1">
    <citation type="journal article" date="2009" name="Stand. Genomic Sci.">
        <title>Complete genome sequence of Catenulispora acidiphila type strain (ID 139908).</title>
        <authorList>
            <person name="Copeland A."/>
            <person name="Lapidus A."/>
            <person name="Glavina Del Rio T."/>
            <person name="Nolan M."/>
            <person name="Lucas S."/>
            <person name="Chen F."/>
            <person name="Tice H."/>
            <person name="Cheng J.F."/>
            <person name="Bruce D."/>
            <person name="Goodwin L."/>
            <person name="Pitluck S."/>
            <person name="Mikhailova N."/>
            <person name="Pati A."/>
            <person name="Ivanova N."/>
            <person name="Mavromatis K."/>
            <person name="Chen A."/>
            <person name="Palaniappan K."/>
            <person name="Chain P."/>
            <person name="Land M."/>
            <person name="Hauser L."/>
            <person name="Chang Y.J."/>
            <person name="Jeffries C.D."/>
            <person name="Chertkov O."/>
            <person name="Brettin T."/>
            <person name="Detter J.C."/>
            <person name="Han C."/>
            <person name="Ali Z."/>
            <person name="Tindall B.J."/>
            <person name="Goker M."/>
            <person name="Bristow J."/>
            <person name="Eisen J.A."/>
            <person name="Markowitz V."/>
            <person name="Hugenholtz P."/>
            <person name="Kyrpides N.C."/>
            <person name="Klenk H.P."/>
        </authorList>
    </citation>
    <scope>NUCLEOTIDE SEQUENCE [LARGE SCALE GENOMIC DNA]</scope>
    <source>
        <strain evidence="6">DSM 44928 / JCM 14897 / NBRC 102108 / NRRL B-24433 / ID139908</strain>
    </source>
</reference>
<dbReference type="GO" id="GO:0004077">
    <property type="term" value="F:biotin--[biotin carboxyl-carrier protein] ligase activity"/>
    <property type="evidence" value="ECO:0007669"/>
    <property type="project" value="UniProtKB-EC"/>
</dbReference>
<feature type="domain" description="BPL/LPL catalytic" evidence="4">
    <location>
        <begin position="25"/>
        <end position="239"/>
    </location>
</feature>
<sequence>MTDAEGEGRQSPYTDLDRPPLRELAVNKAVVRPGGLWRRIEVVRETGSTNADVADAARGGEGEGFVLVAEAQSAGRGRLGRTWSAPARSGLFLSVLVRPGDVAPARWGWLPLLAGTAVRTAVEAVSGVPVRLKWPNDLIVVDDADSDDGADSDADSNKDTAAHAYGAARKLGGILVERVETSSGPAAVVGVGLNVSLRRDELPAGHATSLVLEGAKAADRDTVLRSVLREIERWYTDWSVTGGDPMASGLASAYVASCATLGRRVRVELPGGAPVEGEAVGLDGDGRLLVRSGGSERAFGAGDVVHLR</sequence>
<dbReference type="InterPro" id="IPR045864">
    <property type="entry name" value="aa-tRNA-synth_II/BPL/LPL"/>
</dbReference>
<keyword evidence="6" id="KW-1185">Reference proteome</keyword>
<protein>
    <recommendedName>
        <fullName evidence="3">biotin--[biotin carboxyl-carrier protein] ligase</fullName>
        <ecNumber evidence="3">6.3.4.15</ecNumber>
    </recommendedName>
</protein>
<dbReference type="Gene3D" id="2.30.30.100">
    <property type="match status" value="1"/>
</dbReference>
<keyword evidence="2" id="KW-0092">Biotin</keyword>
<dbReference type="Pfam" id="PF02237">
    <property type="entry name" value="BPL_C"/>
    <property type="match status" value="1"/>
</dbReference>
<dbReference type="NCBIfam" id="TIGR00121">
    <property type="entry name" value="birA_ligase"/>
    <property type="match status" value="1"/>
</dbReference>
<evidence type="ECO:0000313" key="5">
    <source>
        <dbReference type="EMBL" id="ACU69754.1"/>
    </source>
</evidence>
<dbReference type="InterPro" id="IPR003142">
    <property type="entry name" value="BPL_C"/>
</dbReference>
<dbReference type="AlphaFoldDB" id="C7Q0X6"/>
<gene>
    <name evidence="5" type="ordered locus">Caci_0819</name>
</gene>